<evidence type="ECO:0000256" key="10">
    <source>
        <dbReference type="ARBA" id="ARBA00022801"/>
    </source>
</evidence>
<comment type="subcellular location">
    <subcellularLocation>
        <location evidence="2">Cytoplasm</location>
    </subcellularLocation>
    <subcellularLocation>
        <location evidence="1">Nucleus</location>
    </subcellularLocation>
</comment>
<dbReference type="GO" id="GO:0008237">
    <property type="term" value="F:metallopeptidase activity"/>
    <property type="evidence" value="ECO:0007669"/>
    <property type="project" value="UniProtKB-KW"/>
</dbReference>
<evidence type="ECO:0000256" key="4">
    <source>
        <dbReference type="ARBA" id="ARBA00006008"/>
    </source>
</evidence>
<evidence type="ECO:0000256" key="5">
    <source>
        <dbReference type="ARBA" id="ARBA00014880"/>
    </source>
</evidence>
<evidence type="ECO:0000256" key="1">
    <source>
        <dbReference type="ARBA" id="ARBA00004123"/>
    </source>
</evidence>
<evidence type="ECO:0000256" key="14">
    <source>
        <dbReference type="SAM" id="MobiDB-lite"/>
    </source>
</evidence>
<comment type="similarity">
    <text evidence="4">Belongs to the peptidase M67A family. CSN5 subfamily.</text>
</comment>
<keyword evidence="7" id="KW-0645">Protease</keyword>
<dbReference type="CDD" id="cd08069">
    <property type="entry name" value="MPN_RPN11_CSN5"/>
    <property type="match status" value="1"/>
</dbReference>
<keyword evidence="13" id="KW-0539">Nucleus</keyword>
<dbReference type="GO" id="GO:0017128">
    <property type="term" value="F:phospholipid scramblase activity"/>
    <property type="evidence" value="ECO:0007669"/>
    <property type="project" value="InterPro"/>
</dbReference>
<comment type="similarity">
    <text evidence="3">Belongs to the phospholipid scramblase family.</text>
</comment>
<dbReference type="SUPFAM" id="SSF102712">
    <property type="entry name" value="JAB1/MPN domain"/>
    <property type="match status" value="1"/>
</dbReference>
<gene>
    <name evidence="17" type="primary">COPS5</name>
    <name evidence="17" type="ORF">FOZ60_008531</name>
</gene>
<dbReference type="PROSITE" id="PS50249">
    <property type="entry name" value="MPN"/>
    <property type="match status" value="1"/>
</dbReference>
<dbReference type="InterPro" id="IPR050242">
    <property type="entry name" value="JAMM_MPN+_peptidase_M67A"/>
</dbReference>
<dbReference type="Pfam" id="PF03803">
    <property type="entry name" value="Scramblase"/>
    <property type="match status" value="1"/>
</dbReference>
<feature type="compositionally biased region" description="Gly residues" evidence="14">
    <location>
        <begin position="840"/>
        <end position="851"/>
    </location>
</feature>
<dbReference type="GO" id="GO:0005737">
    <property type="term" value="C:cytoplasm"/>
    <property type="evidence" value="ECO:0007669"/>
    <property type="project" value="UniProtKB-SubCell"/>
</dbReference>
<dbReference type="FunFam" id="3.40.140.10:FF:000203">
    <property type="entry name" value="COP9 signalosome complex subunit 5"/>
    <property type="match status" value="1"/>
</dbReference>
<keyword evidence="12" id="KW-0482">Metalloprotease</keyword>
<feature type="transmembrane region" description="Helical" evidence="15">
    <location>
        <begin position="12"/>
        <end position="28"/>
    </location>
</feature>
<evidence type="ECO:0000256" key="9">
    <source>
        <dbReference type="ARBA" id="ARBA00022790"/>
    </source>
</evidence>
<evidence type="ECO:0000313" key="18">
    <source>
        <dbReference type="Proteomes" id="UP000541610"/>
    </source>
</evidence>
<feature type="domain" description="MPN" evidence="16">
    <location>
        <begin position="534"/>
        <end position="671"/>
    </location>
</feature>
<dbReference type="SMART" id="SM00232">
    <property type="entry name" value="JAB_MPN"/>
    <property type="match status" value="1"/>
</dbReference>
<dbReference type="EMBL" id="JABANP010000341">
    <property type="protein sequence ID" value="KAF4683869.1"/>
    <property type="molecule type" value="Genomic_DNA"/>
</dbReference>
<feature type="region of interest" description="Disordered" evidence="14">
    <location>
        <begin position="771"/>
        <end position="875"/>
    </location>
</feature>
<keyword evidence="15" id="KW-1133">Transmembrane helix</keyword>
<keyword evidence="8" id="KW-0479">Metal-binding</keyword>
<reference evidence="17 18" key="1">
    <citation type="submission" date="2020-04" db="EMBL/GenBank/DDBJ databases">
        <title>Perkinsus olseni comparative genomics.</title>
        <authorList>
            <person name="Bogema D.R."/>
        </authorList>
    </citation>
    <scope>NUCLEOTIDE SEQUENCE [LARGE SCALE GENOMIC DNA]</scope>
    <source>
        <strain evidence="17">00978-12</strain>
    </source>
</reference>
<dbReference type="InterPro" id="IPR005552">
    <property type="entry name" value="Scramblase"/>
</dbReference>
<dbReference type="InterPro" id="IPR037518">
    <property type="entry name" value="MPN"/>
</dbReference>
<dbReference type="OrthoDB" id="10266268at2759"/>
<evidence type="ECO:0000259" key="16">
    <source>
        <dbReference type="PROSITE" id="PS50249"/>
    </source>
</evidence>
<feature type="transmembrane region" description="Helical" evidence="15">
    <location>
        <begin position="59"/>
        <end position="77"/>
    </location>
</feature>
<dbReference type="SUPFAM" id="SSF50370">
    <property type="entry name" value="Ricin B-like lectins"/>
    <property type="match status" value="1"/>
</dbReference>
<protein>
    <recommendedName>
        <fullName evidence="5">COP9 signalosome complex subunit 5</fullName>
    </recommendedName>
</protein>
<evidence type="ECO:0000256" key="6">
    <source>
        <dbReference type="ARBA" id="ARBA00022490"/>
    </source>
</evidence>
<keyword evidence="10" id="KW-0378">Hydrolase</keyword>
<keyword evidence="15" id="KW-0472">Membrane</keyword>
<evidence type="ECO:0000256" key="15">
    <source>
        <dbReference type="SAM" id="Phobius"/>
    </source>
</evidence>
<feature type="transmembrane region" description="Helical" evidence="15">
    <location>
        <begin position="34"/>
        <end position="52"/>
    </location>
</feature>
<evidence type="ECO:0000256" key="11">
    <source>
        <dbReference type="ARBA" id="ARBA00022833"/>
    </source>
</evidence>
<keyword evidence="9" id="KW-0736">Signalosome</keyword>
<keyword evidence="6" id="KW-0963">Cytoplasm</keyword>
<organism evidence="17 18">
    <name type="scientific">Perkinsus olseni</name>
    <name type="common">Perkinsus atlanticus</name>
    <dbReference type="NCBI Taxonomy" id="32597"/>
    <lineage>
        <taxon>Eukaryota</taxon>
        <taxon>Sar</taxon>
        <taxon>Alveolata</taxon>
        <taxon>Perkinsozoa</taxon>
        <taxon>Perkinsea</taxon>
        <taxon>Perkinsida</taxon>
        <taxon>Perkinsidae</taxon>
        <taxon>Perkinsus</taxon>
    </lineage>
</organism>
<evidence type="ECO:0000256" key="12">
    <source>
        <dbReference type="ARBA" id="ARBA00023049"/>
    </source>
</evidence>
<evidence type="ECO:0000256" key="8">
    <source>
        <dbReference type="ARBA" id="ARBA00022723"/>
    </source>
</evidence>
<evidence type="ECO:0000256" key="2">
    <source>
        <dbReference type="ARBA" id="ARBA00004496"/>
    </source>
</evidence>
<dbReference type="Gene3D" id="3.40.140.10">
    <property type="entry name" value="Cytidine Deaminase, domain 2"/>
    <property type="match status" value="1"/>
</dbReference>
<dbReference type="GO" id="GO:0008180">
    <property type="term" value="C:COP9 signalosome"/>
    <property type="evidence" value="ECO:0007669"/>
    <property type="project" value="UniProtKB-KW"/>
</dbReference>
<accession>A0A7J6NJ30</accession>
<comment type="caution">
    <text evidence="17">The sequence shown here is derived from an EMBL/GenBank/DDBJ whole genome shotgun (WGS) entry which is preliminary data.</text>
</comment>
<evidence type="ECO:0000256" key="7">
    <source>
        <dbReference type="ARBA" id="ARBA00022670"/>
    </source>
</evidence>
<evidence type="ECO:0000256" key="3">
    <source>
        <dbReference type="ARBA" id="ARBA00005350"/>
    </source>
</evidence>
<evidence type="ECO:0000256" key="13">
    <source>
        <dbReference type="ARBA" id="ARBA00023242"/>
    </source>
</evidence>
<dbReference type="Pfam" id="PF01398">
    <property type="entry name" value="JAB"/>
    <property type="match status" value="1"/>
</dbReference>
<dbReference type="GO" id="GO:0006508">
    <property type="term" value="P:proteolysis"/>
    <property type="evidence" value="ECO:0007669"/>
    <property type="project" value="UniProtKB-KW"/>
</dbReference>
<dbReference type="GO" id="GO:0046872">
    <property type="term" value="F:metal ion binding"/>
    <property type="evidence" value="ECO:0007669"/>
    <property type="project" value="UniProtKB-KW"/>
</dbReference>
<evidence type="ECO:0000313" key="17">
    <source>
        <dbReference type="EMBL" id="KAF4683869.1"/>
    </source>
</evidence>
<dbReference type="InterPro" id="IPR035992">
    <property type="entry name" value="Ricin_B-like_lectins"/>
</dbReference>
<name>A0A7J6NJ30_PEROL</name>
<sequence length="1930" mass="211624">MAGKHGRGSPLLSRICVLIGPALALGIVRPLRWTGISMAVAMAAMSLVVFLLFRRDMRFSIVTAILLANQIALVVSLRDYNMNSAWIHSMDAQASEGFQHVEYKAGDELRSASYPYVSVIVYVPRTLEGGKIPSSDISRTVDEVLENSSKSLIKEVILYAPEDLPVDGGVAGTNSYARYCSSKEVPKYMECTSEQTDTIIFVQAGVTDLQRDWLNGIAREALVRKNSIAIPVVHYGGTNRVQGAVNNNYQITALNIEKMDESPVMPQLAVFATTKLWLNEMDTNQRLLRDHLSLSLSMRTWLCGGQLRQPSVPFNEWLAEDIAQVNRKCPHDLNWFMSKFRDPLVAANAMAYESFMLQNSQGCLAHRNGRFYWQDKGKMLRALGEDRCLDAASAQREGARPVSYWCMPGNDNQHFELDGQRLMWNSYCLAPTSSGDVEFQLCRDDSYGNPIVPQNWVDANKRWENVDSLGAPELFRSIDIMAASFETLCRGEDGLGQQSARELHRVYAPVDNDERERLHADKPWRADPDFFKKARITANAVVKMVTHVASGGDIEVMGLMQGRIVGHDFLITDAFPLPVEGTETRVNAGATANEFMINFVEANESQISDDNVVGWYHSHPGYGCWLSGIDVETQRLYQRANEPFVAVVIDPVKTTAQRRVEIGAFRTYEKSSSVPSGTAADGAARVVGNIPLEKVQDFGAHANSYYSLEVEYLKSPLDNLILSKLSNSSWVSLLCSSPLSTNTDHMGSTDQQLPYLRKLVADAGAKTAASLEEITADRGRGTGGQASPKEAMVDAQADNPTASSGPEEDFGSTEMMAQAGPQQARLGERRSKKHRSSPGAVGGQPLGASRGGRGRHQRSIELHAGGPGVDPSPTCPSSQQCIGLGLAAQDGLSASIELMSCVLASQRAQRMLFAAPGCHARGADENDVGSNHQRQSKKNLYKLEFMDHIETGVNPARIPMQFLYQKLEDQPPKELAYTIHTAARLRVANKELFNKAIAAAADMANEMKPSYTVGILFGTLWIAKHWPSNTNDVKVLYTSVIRDIHRLQGVDIAYLLKAASAFSEECGTLCKPELQKLIQMVPDTISTSNVRSITECLGAMAKLKMTSQAALTAISRQLTYQMESVRVVDIPTIFRSYVNLLPLMPQPLASPSPHQALLEAACSSLCARISLMEVEQISITVAALGKLSKFDDWWRPSGTAVSALAAALAEHLPLLQAEMIPSLMLNLGLASENAPAEARCAIDSLLRRMASASVRGVRNQTASALASTIHAAESLRALEQDMPSLLSLTRVHLQRKLTTTTIESLAGILGNIPSTTVRTCIAEHLVQRLDSNLCKIDDYVRIAITAGVEGNSEVSNLLIEAALSKPDFPPGALIAMRDARGEPLEAAAVPDVCLIDAVIGYGRASSTICGLMLSRVNHEDDSVISSDRTLDASTEITLPLPYQRAAVYLIHHLQGRCKAGDVLVQTLLRRIRVDILDITELSLLARFSPLAASHPVLIPLIAKRCLQVAASPEVLSNTAYEGDVHSAKLLCRVLSLLCKVDRGDSAALDFGKLRNLICQVAVRHATHLVPSDFVSLCALVVQSGYHKIPEVRLSLGDILGPCVLVKMRALKSAGAKERLAGLCRTMGFEAIDLSEKFSNNLHEVAASTEGESLALSVYPSQYTMQYPNPQIQPPGQVQMATVIGNPMPVIQPNVVDGMQVVAGLKRVQVRELRQMLEAITGFEQRNKYIVKDEAGRELFYAVEESNACERNCYPPDCAPWDLHIYVLGPKGLQGDLIHWLTVHRPCTCTCFCANRPVAYVTETSTDQLLGTLHDPYACCDLTFKIKDAAGNDVITGVGGCCQWGMCCPLPCGPCQHIGLQLSDSMNNSEVGKVDKYWMWGDCCPICFKEQDNYWITFGEVENPRWKALLLALGIFMDFRYFSRRNQDNNQ</sequence>
<proteinExistence type="inferred from homology"/>
<dbReference type="PANTHER" id="PTHR10410">
    <property type="entry name" value="EUKARYOTIC TRANSLATION INITIATION FACTOR 3 -RELATED"/>
    <property type="match status" value="1"/>
</dbReference>
<dbReference type="InterPro" id="IPR000555">
    <property type="entry name" value="JAMM/MPN+_dom"/>
</dbReference>
<keyword evidence="15" id="KW-0812">Transmembrane</keyword>
<dbReference type="Proteomes" id="UP000541610">
    <property type="component" value="Unassembled WGS sequence"/>
</dbReference>
<keyword evidence="11" id="KW-0862">Zinc</keyword>